<dbReference type="Pfam" id="PF00651">
    <property type="entry name" value="BTB"/>
    <property type="match status" value="1"/>
</dbReference>
<dbReference type="SMART" id="SM00225">
    <property type="entry name" value="BTB"/>
    <property type="match status" value="1"/>
</dbReference>
<name>A0A397SR71_9GLOM</name>
<sequence>MISNISLQIGSFIPIKNFSSQSGIFISSVFATSSHQAWYLRIDLSYPEAHCLTNCSCAFSCFLSVSVVPYCSSIFNTTDDIQKSDEEDCRVSIFFHTNGFGEDLVVESQVIENSKLQQFGISFKNICSRKELSQKLYNNTFNVQVIFGPADSEWLHRSRRLGYLFDNIPTAPDIIFCINGKYLYAHSEIIKHATTKFQEILGIGSNNHQQQKNCMEKNLIDNHSDKKRYEYIYISNIEFLTFRTILYYLYTNTVYVNNAPNILDLCYWANEFELIELIEVAKADFKFRLNIENVFEGLLTVGSYWEDIKDEIVIFIARNFPLIQATPGFKKAIMNLDAYPGARNIWAEITNTMKQLGYAKYLSVPLFKI</sequence>
<comment type="caution">
    <text evidence="2">The sequence shown here is derived from an EMBL/GenBank/DDBJ whole genome shotgun (WGS) entry which is preliminary data.</text>
</comment>
<dbReference type="Proteomes" id="UP000265703">
    <property type="component" value="Unassembled WGS sequence"/>
</dbReference>
<dbReference type="PROSITE" id="PS50097">
    <property type="entry name" value="BTB"/>
    <property type="match status" value="1"/>
</dbReference>
<proteinExistence type="predicted"/>
<evidence type="ECO:0000313" key="3">
    <source>
        <dbReference type="Proteomes" id="UP000265703"/>
    </source>
</evidence>
<dbReference type="AlphaFoldDB" id="A0A397SR71"/>
<dbReference type="Gene3D" id="3.30.710.10">
    <property type="entry name" value="Potassium Channel Kv1.1, Chain A"/>
    <property type="match status" value="1"/>
</dbReference>
<dbReference type="STRING" id="658196.A0A397SR71"/>
<evidence type="ECO:0000259" key="1">
    <source>
        <dbReference type="PROSITE" id="PS50097"/>
    </source>
</evidence>
<evidence type="ECO:0000313" key="2">
    <source>
        <dbReference type="EMBL" id="RIA85164.1"/>
    </source>
</evidence>
<reference evidence="2 3" key="1">
    <citation type="submission" date="2018-06" db="EMBL/GenBank/DDBJ databases">
        <title>Comparative genomics reveals the genomic features of Rhizophagus irregularis, R. cerebriforme, R. diaphanum and Gigaspora rosea, and their symbiotic lifestyle signature.</title>
        <authorList>
            <person name="Morin E."/>
            <person name="San Clemente H."/>
            <person name="Chen E.C.H."/>
            <person name="De La Providencia I."/>
            <person name="Hainaut M."/>
            <person name="Kuo A."/>
            <person name="Kohler A."/>
            <person name="Murat C."/>
            <person name="Tang N."/>
            <person name="Roy S."/>
            <person name="Loubradou J."/>
            <person name="Henrissat B."/>
            <person name="Grigoriev I.V."/>
            <person name="Corradi N."/>
            <person name="Roux C."/>
            <person name="Martin F.M."/>
        </authorList>
    </citation>
    <scope>NUCLEOTIDE SEQUENCE [LARGE SCALE GENOMIC DNA]</scope>
    <source>
        <strain evidence="2 3">DAOM 227022</strain>
    </source>
</reference>
<protein>
    <recommendedName>
        <fullName evidence="1">BTB domain-containing protein</fullName>
    </recommendedName>
</protein>
<dbReference type="InterPro" id="IPR011333">
    <property type="entry name" value="SKP1/BTB/POZ_sf"/>
</dbReference>
<accession>A0A397SR71</accession>
<keyword evidence="3" id="KW-1185">Reference proteome</keyword>
<feature type="domain" description="BTB" evidence="1">
    <location>
        <begin position="172"/>
        <end position="258"/>
    </location>
</feature>
<dbReference type="InterPro" id="IPR000210">
    <property type="entry name" value="BTB/POZ_dom"/>
</dbReference>
<gene>
    <name evidence="2" type="ORF">C1645_782510</name>
</gene>
<dbReference type="EMBL" id="QKYT01000443">
    <property type="protein sequence ID" value="RIA85164.1"/>
    <property type="molecule type" value="Genomic_DNA"/>
</dbReference>
<organism evidence="2 3">
    <name type="scientific">Glomus cerebriforme</name>
    <dbReference type="NCBI Taxonomy" id="658196"/>
    <lineage>
        <taxon>Eukaryota</taxon>
        <taxon>Fungi</taxon>
        <taxon>Fungi incertae sedis</taxon>
        <taxon>Mucoromycota</taxon>
        <taxon>Glomeromycotina</taxon>
        <taxon>Glomeromycetes</taxon>
        <taxon>Glomerales</taxon>
        <taxon>Glomeraceae</taxon>
        <taxon>Glomus</taxon>
    </lineage>
</organism>
<dbReference type="SUPFAM" id="SSF54695">
    <property type="entry name" value="POZ domain"/>
    <property type="match status" value="1"/>
</dbReference>
<dbReference type="OrthoDB" id="2348752at2759"/>